<dbReference type="InterPro" id="IPR008979">
    <property type="entry name" value="Galactose-bd-like_sf"/>
</dbReference>
<evidence type="ECO:0000313" key="6">
    <source>
        <dbReference type="EMBL" id="MBP2111902.1"/>
    </source>
</evidence>
<feature type="compositionally biased region" description="Pro residues" evidence="3">
    <location>
        <begin position="438"/>
        <end position="450"/>
    </location>
</feature>
<feature type="domain" description="SLH" evidence="4">
    <location>
        <begin position="49"/>
        <end position="107"/>
    </location>
</feature>
<evidence type="ECO:0000256" key="1">
    <source>
        <dbReference type="ARBA" id="ARBA00006865"/>
    </source>
</evidence>
<organism evidence="6 7">
    <name type="scientific">Paenibacillus silagei</name>
    <dbReference type="NCBI Taxonomy" id="1670801"/>
    <lineage>
        <taxon>Bacteria</taxon>
        <taxon>Bacillati</taxon>
        <taxon>Bacillota</taxon>
        <taxon>Bacilli</taxon>
        <taxon>Bacillales</taxon>
        <taxon>Paenibacillaceae</taxon>
        <taxon>Paenibacillus</taxon>
    </lineage>
</organism>
<evidence type="ECO:0000259" key="5">
    <source>
        <dbReference type="PROSITE" id="PS51762"/>
    </source>
</evidence>
<keyword evidence="7" id="KW-1185">Reference proteome</keyword>
<dbReference type="RefSeq" id="WP_209872239.1">
    <property type="nucleotide sequence ID" value="NZ_JAGGLV010000005.1"/>
</dbReference>
<gene>
    <name evidence="6" type="ORF">J2Z70_002043</name>
</gene>
<dbReference type="Gene3D" id="2.60.120.200">
    <property type="match status" value="1"/>
</dbReference>
<dbReference type="InterPro" id="IPR003305">
    <property type="entry name" value="CenC_carb-bd"/>
</dbReference>
<name>A0ABS4NPA9_9BACL</name>
<feature type="domain" description="GH16" evidence="5">
    <location>
        <begin position="423"/>
        <end position="709"/>
    </location>
</feature>
<accession>A0ABS4NPA9</accession>
<feature type="domain" description="SLH" evidence="4">
    <location>
        <begin position="172"/>
        <end position="234"/>
    </location>
</feature>
<dbReference type="PROSITE" id="PS51272">
    <property type="entry name" value="SLH"/>
    <property type="match status" value="3"/>
</dbReference>
<keyword evidence="2" id="KW-0378">Hydrolase</keyword>
<dbReference type="InterPro" id="IPR013320">
    <property type="entry name" value="ConA-like_dom_sf"/>
</dbReference>
<dbReference type="Pfam" id="PF00722">
    <property type="entry name" value="Glyco_hydro_16"/>
    <property type="match status" value="1"/>
</dbReference>
<dbReference type="InterPro" id="IPR050546">
    <property type="entry name" value="Glycosyl_Hydrlase_16"/>
</dbReference>
<dbReference type="PANTHER" id="PTHR10963:SF55">
    <property type="entry name" value="GLYCOSIDE HYDROLASE FAMILY 16 PROTEIN"/>
    <property type="match status" value="1"/>
</dbReference>
<dbReference type="PANTHER" id="PTHR10963">
    <property type="entry name" value="GLYCOSYL HYDROLASE-RELATED"/>
    <property type="match status" value="1"/>
</dbReference>
<dbReference type="Gene3D" id="2.60.120.260">
    <property type="entry name" value="Galactose-binding domain-like"/>
    <property type="match status" value="5"/>
</dbReference>
<evidence type="ECO:0000256" key="3">
    <source>
        <dbReference type="SAM" id="MobiDB-lite"/>
    </source>
</evidence>
<dbReference type="EMBL" id="JAGGLV010000005">
    <property type="protein sequence ID" value="MBP2111902.1"/>
    <property type="molecule type" value="Genomic_DNA"/>
</dbReference>
<dbReference type="SUPFAM" id="SSF49785">
    <property type="entry name" value="Galactose-binding domain-like"/>
    <property type="match status" value="5"/>
</dbReference>
<feature type="compositionally biased region" description="Low complexity" evidence="3">
    <location>
        <begin position="395"/>
        <end position="406"/>
    </location>
</feature>
<evidence type="ECO:0000256" key="2">
    <source>
        <dbReference type="ARBA" id="ARBA00022801"/>
    </source>
</evidence>
<feature type="domain" description="SLH" evidence="4">
    <location>
        <begin position="108"/>
        <end position="171"/>
    </location>
</feature>
<protein>
    <submittedName>
        <fullName evidence="6">Beta-glucanase (GH16 family)</fullName>
    </submittedName>
</protein>
<dbReference type="InterPro" id="IPR001119">
    <property type="entry name" value="SLH_dom"/>
</dbReference>
<dbReference type="Pfam" id="PF00395">
    <property type="entry name" value="SLH"/>
    <property type="match status" value="3"/>
</dbReference>
<comment type="caution">
    <text evidence="6">The sequence shown here is derived from an EMBL/GenBank/DDBJ whole genome shotgun (WGS) entry which is preliminary data.</text>
</comment>
<sequence>MYRKGISKLLIAGLLLSGIQLPGTTGIAQADNGKDADRLSASTGQADAARAAGFTDMKQHWASAAVNRLSAAGILQGDEAGQFRPGQAVSRAEMAAIISRVFRYSDSGSTVFSDVSASSWYGKDVSRVNAAGVIQGYADGRFQPGSAVTRQEAVTMLSRAFTLEAGSLGALAAQSDAAVVSGYAREAVSAMLDAGYLRGDADGKLNPKAQMTRAELAELLSRMVGWISSGEGSQKLGAVSGNVIVNRANVQLEGGPVSGNLYVTAGAGEGEVSFSGIKVQGTAHISGGGDHSVVFRQSTLGQIKLNKLTTLVRMVLEDGSTAARIELLKPAKVEIGAGSRAETVLISAGAAGSEIVSRGQIGRLENQGERVLLNGQVLKSGETLRDLSGTGATAQASAKATTAPAQAGGGSAGGVVTPAPSSTPSPATPLPTAAPAVTPTPTPAPTPPTQNNPWELVWNDEFDGQAIDEGKWNVQDTGTVYNNELEYYHPDNASLTTESGQSVLELEARKQAHGGKNYTSAKLTSKMKGDWTYGKFTVRAKLPVQQGMWPAIWMMPTDDETQYGPWPGSGEMDIMELTGPVAGKAEADLYPRTVHGSIHYDIPHASQTKTYVLPEGQTFADDYHDFTLEWLPGLIRYYVDDEMYFETKDWGTMAKGQPDYYTYPAPFDRPFYMILNLAVGGDWPGDPKADFKSDKMYVDYVRVYKYKNLDQWPDVTGKRPIDPGHSAPQRPALADGNQIYNGDFKGTVAAQGQPEYWELIENEGGSGTASVIDDQDKSKAVKVAVHEAGKQNYSIQLAQKPLLLERGKAYKVTFDAKADAARPLMSKLTEFGGGWTAYSGERNFQLTPDWQPYEYSFTMAKASDNNARFEFNLGLNNISAYFANVRVVETEAPPVVRTPLADGNLIYNGGFDLGEARLGYWSFAVRQGSEAAAKASVTNTLALPMMKREFRADVQKAGGSPEDVTLTQAGIPVSAAAVYQLAFDARSAEAQPLGIKLASSGGQTVYPDGTTFTLTPEWKSYTAEIELSGGSGTEAALSFLLGAAAGQTELDNVCLVRMTDPPVLTNYLHLRGDQFWRASGTGLIPSGEGGKDITDIDKGDYVEYKVVLPQAGSIVPVTRVSSVRADSELTLSVLDAGKQNVVTESVYSTAVGDTGGLQSYRAIVGAPLELPAGSYYIRLGGSGYNLAWLDLSRELVVNGSFKDASTDNWTLYKKDWDDNDPGKSTVMKAVYGELQVSLGGTGTEAWHAQVKQAGIPVEQGKKYLLRFDADASVGRDIKALVQHDGTDDGNWTPYLEQELRLSQDGGHYEYLFTAPATDPAAVLQFSLGKITEELGAHTVNLSHISLLQVSPVLDGEAYGENLIPNGDFSEPLKGWSSYSSDNGELAIDNVDGALQIKVGSTGTNTWDRQVFYEGVAYNEGNHYTLTFKAKASAERKMNISIGWLDVADNYNWHGYTSKIVDLGSEYQEYTVEFDVAGGSTSIGRISFELGDIKDGGTGHLTVDVDDIVLTNNGTAAAP</sequence>
<dbReference type="PROSITE" id="PS51762">
    <property type="entry name" value="GH16_2"/>
    <property type="match status" value="1"/>
</dbReference>
<dbReference type="Pfam" id="PF02018">
    <property type="entry name" value="CBM_4_9"/>
    <property type="match status" value="4"/>
</dbReference>
<dbReference type="Proteomes" id="UP000773462">
    <property type="component" value="Unassembled WGS sequence"/>
</dbReference>
<proteinExistence type="inferred from homology"/>
<comment type="similarity">
    <text evidence="1">Belongs to the glycosyl hydrolase 16 family.</text>
</comment>
<dbReference type="CDD" id="cd08023">
    <property type="entry name" value="GH16_laminarinase_like"/>
    <property type="match status" value="1"/>
</dbReference>
<dbReference type="SUPFAM" id="SSF49899">
    <property type="entry name" value="Concanavalin A-like lectins/glucanases"/>
    <property type="match status" value="1"/>
</dbReference>
<dbReference type="InterPro" id="IPR000757">
    <property type="entry name" value="Beta-glucanase-like"/>
</dbReference>
<evidence type="ECO:0000313" key="7">
    <source>
        <dbReference type="Proteomes" id="UP000773462"/>
    </source>
</evidence>
<feature type="region of interest" description="Disordered" evidence="3">
    <location>
        <begin position="395"/>
        <end position="454"/>
    </location>
</feature>
<evidence type="ECO:0000259" key="4">
    <source>
        <dbReference type="PROSITE" id="PS51272"/>
    </source>
</evidence>
<reference evidence="6 7" key="1">
    <citation type="submission" date="2021-03" db="EMBL/GenBank/DDBJ databases">
        <title>Genomic Encyclopedia of Type Strains, Phase IV (KMG-IV): sequencing the most valuable type-strain genomes for metagenomic binning, comparative biology and taxonomic classification.</title>
        <authorList>
            <person name="Goeker M."/>
        </authorList>
    </citation>
    <scope>NUCLEOTIDE SEQUENCE [LARGE SCALE GENOMIC DNA]</scope>
    <source>
        <strain evidence="6 7">DSM 101953</strain>
    </source>
</reference>